<sequence length="208" mass="22550">MQIRPSSNTASDLADFQARMAAEQAAIRQINDAIDIDCLVRSYYGTLDATTPMYDEPGFPAALGSQVELGIRAQLAALVDKAATLLAEHSSTFTDADERRLQSGFGDKIRQASLHPEERLYFYSQPFKATLERKLALADRAGLSDHGAAMKELRTLVHLLGDPSRFFTAVVGKSIVQDFADAFQKATDGAFAASTAGTESSSRRFPLA</sequence>
<name>A0A193FTK3_9BORD</name>
<proteinExistence type="predicted"/>
<reference evidence="3 4" key="1">
    <citation type="submission" date="2016-06" db="EMBL/GenBank/DDBJ databases">
        <title>Complete genome sequences of Bordetella bronchialis and Bordetella flabilis.</title>
        <authorList>
            <person name="LiPuma J.J."/>
            <person name="Spilker T."/>
        </authorList>
    </citation>
    <scope>NUCLEOTIDE SEQUENCE [LARGE SCALE GENOMIC DNA]</scope>
    <source>
        <strain evidence="2 4">AU17976</strain>
        <strain evidence="1 3">AU3182</strain>
    </source>
</reference>
<dbReference type="OrthoDB" id="10013296at2"/>
<dbReference type="RefSeq" id="WP_066345896.1">
    <property type="nucleotide sequence ID" value="NZ_CBCSFJ010000003.1"/>
</dbReference>
<evidence type="ECO:0000313" key="2">
    <source>
        <dbReference type="EMBL" id="ANN71087.1"/>
    </source>
</evidence>
<gene>
    <name evidence="1" type="ORF">BAU06_06560</name>
    <name evidence="2" type="ORF">BAU08_06820</name>
</gene>
<dbReference type="EMBL" id="CP016171">
    <property type="protein sequence ID" value="ANN71087.1"/>
    <property type="molecule type" value="Genomic_DNA"/>
</dbReference>
<accession>A0A193FTK3</accession>
<dbReference type="Proteomes" id="UP000091897">
    <property type="component" value="Chromosome"/>
</dbReference>
<evidence type="ECO:0000313" key="4">
    <source>
        <dbReference type="Proteomes" id="UP000092213"/>
    </source>
</evidence>
<dbReference type="AlphaFoldDB" id="A0A193FTK3"/>
<dbReference type="EMBL" id="CP016170">
    <property type="protein sequence ID" value="ANN66003.1"/>
    <property type="molecule type" value="Genomic_DNA"/>
</dbReference>
<dbReference type="Proteomes" id="UP000092213">
    <property type="component" value="Chromosome"/>
</dbReference>
<keyword evidence="3" id="KW-1185">Reference proteome</keyword>
<protein>
    <submittedName>
        <fullName evidence="2">Uncharacterized protein</fullName>
    </submittedName>
</protein>
<evidence type="ECO:0000313" key="1">
    <source>
        <dbReference type="EMBL" id="ANN66003.1"/>
    </source>
</evidence>
<dbReference type="KEGG" id="bbro:BAU06_06560"/>
<organism evidence="2 4">
    <name type="scientific">Bordetella bronchialis</name>
    <dbReference type="NCBI Taxonomy" id="463025"/>
    <lineage>
        <taxon>Bacteria</taxon>
        <taxon>Pseudomonadati</taxon>
        <taxon>Pseudomonadota</taxon>
        <taxon>Betaproteobacteria</taxon>
        <taxon>Burkholderiales</taxon>
        <taxon>Alcaligenaceae</taxon>
        <taxon>Bordetella</taxon>
    </lineage>
</organism>
<evidence type="ECO:0000313" key="3">
    <source>
        <dbReference type="Proteomes" id="UP000091897"/>
    </source>
</evidence>